<comment type="caution">
    <text evidence="1">The sequence shown here is derived from an EMBL/GenBank/DDBJ whole genome shotgun (WGS) entry which is preliminary data.</text>
</comment>
<sequence>MKNLYIFLAAVIIVACTSCKNETNNDPATADPEKTIVEKIAAANGLENFDNVQELKYTFNVKVNDSLRTSRAWTWEPKTNRVTLTTKDSTVAYDHKTEAANHEWVDQRFINDQYWLLFPFHLVWDKMEWKHEEKAIAPISGEEMQSMTITYPSDIGYTPGDVYEVFFDDNFMIQEWIYRSGGNPENAFPATWEDYKDFGGIKIATRHTSKDGSFVLFFDGIEVVRE</sequence>
<dbReference type="RefSeq" id="WP_380737581.1">
    <property type="nucleotide sequence ID" value="NZ_JBHTJP010000032.1"/>
</dbReference>
<dbReference type="EMBL" id="JBHTJP010000032">
    <property type="protein sequence ID" value="MFD0976343.1"/>
    <property type="molecule type" value="Genomic_DNA"/>
</dbReference>
<dbReference type="Proteomes" id="UP001597100">
    <property type="component" value="Unassembled WGS sequence"/>
</dbReference>
<protein>
    <recommendedName>
        <fullName evidence="3">PKD domain-containing protein</fullName>
    </recommendedName>
</protein>
<evidence type="ECO:0008006" key="3">
    <source>
        <dbReference type="Google" id="ProtNLM"/>
    </source>
</evidence>
<evidence type="ECO:0000313" key="2">
    <source>
        <dbReference type="Proteomes" id="UP001597100"/>
    </source>
</evidence>
<dbReference type="PROSITE" id="PS51257">
    <property type="entry name" value="PROKAR_LIPOPROTEIN"/>
    <property type="match status" value="1"/>
</dbReference>
<organism evidence="1 2">
    <name type="scientific">Salinimicrobium gaetbulicola</name>
    <dbReference type="NCBI Taxonomy" id="999702"/>
    <lineage>
        <taxon>Bacteria</taxon>
        <taxon>Pseudomonadati</taxon>
        <taxon>Bacteroidota</taxon>
        <taxon>Flavobacteriia</taxon>
        <taxon>Flavobacteriales</taxon>
        <taxon>Flavobacteriaceae</taxon>
        <taxon>Salinimicrobium</taxon>
    </lineage>
</organism>
<name>A0ABW3IEA8_9FLAO</name>
<gene>
    <name evidence="1" type="ORF">ACFQ1G_06030</name>
</gene>
<keyword evidence="2" id="KW-1185">Reference proteome</keyword>
<reference evidence="2" key="1">
    <citation type="journal article" date="2019" name="Int. J. Syst. Evol. Microbiol.">
        <title>The Global Catalogue of Microorganisms (GCM) 10K type strain sequencing project: providing services to taxonomists for standard genome sequencing and annotation.</title>
        <authorList>
            <consortium name="The Broad Institute Genomics Platform"/>
            <consortium name="The Broad Institute Genome Sequencing Center for Infectious Disease"/>
            <person name="Wu L."/>
            <person name="Ma J."/>
        </authorList>
    </citation>
    <scope>NUCLEOTIDE SEQUENCE [LARGE SCALE GENOMIC DNA]</scope>
    <source>
        <strain evidence="2">CCUG 60898</strain>
    </source>
</reference>
<evidence type="ECO:0000313" key="1">
    <source>
        <dbReference type="EMBL" id="MFD0976343.1"/>
    </source>
</evidence>
<proteinExistence type="predicted"/>
<accession>A0ABW3IEA8</accession>